<evidence type="ECO:0000313" key="2">
    <source>
        <dbReference type="EMBL" id="KAF2847424.1"/>
    </source>
</evidence>
<sequence length="139" mass="15905">MRQGDHEPLTTWQDDANDQLIRGGYQESLPDQTVAGCLRTGGYSSQPSIPLPADHRPLQATVQSVATSTSFGGSRLASPGRYRAPLDHQVLLEERGRRPQEMELGRKLERRQKEQEAREWERKQQERVKDSKVGEKRKR</sequence>
<proteinExistence type="predicted"/>
<accession>A0A6A7AX93</accession>
<dbReference type="AlphaFoldDB" id="A0A6A7AX93"/>
<dbReference type="Proteomes" id="UP000799423">
    <property type="component" value="Unassembled WGS sequence"/>
</dbReference>
<evidence type="ECO:0000256" key="1">
    <source>
        <dbReference type="SAM" id="MobiDB-lite"/>
    </source>
</evidence>
<gene>
    <name evidence="2" type="ORF">T440DRAFT_471135</name>
</gene>
<dbReference type="EMBL" id="MU006326">
    <property type="protein sequence ID" value="KAF2847424.1"/>
    <property type="molecule type" value="Genomic_DNA"/>
</dbReference>
<organism evidence="2 3">
    <name type="scientific">Plenodomus tracheiphilus IPT5</name>
    <dbReference type="NCBI Taxonomy" id="1408161"/>
    <lineage>
        <taxon>Eukaryota</taxon>
        <taxon>Fungi</taxon>
        <taxon>Dikarya</taxon>
        <taxon>Ascomycota</taxon>
        <taxon>Pezizomycotina</taxon>
        <taxon>Dothideomycetes</taxon>
        <taxon>Pleosporomycetidae</taxon>
        <taxon>Pleosporales</taxon>
        <taxon>Pleosporineae</taxon>
        <taxon>Leptosphaeriaceae</taxon>
        <taxon>Plenodomus</taxon>
    </lineage>
</organism>
<evidence type="ECO:0000313" key="3">
    <source>
        <dbReference type="Proteomes" id="UP000799423"/>
    </source>
</evidence>
<protein>
    <submittedName>
        <fullName evidence="2">Uncharacterized protein</fullName>
    </submittedName>
</protein>
<keyword evidence="3" id="KW-1185">Reference proteome</keyword>
<name>A0A6A7AX93_9PLEO</name>
<reference evidence="2" key="1">
    <citation type="submission" date="2020-01" db="EMBL/GenBank/DDBJ databases">
        <authorList>
            <consortium name="DOE Joint Genome Institute"/>
            <person name="Haridas S."/>
            <person name="Albert R."/>
            <person name="Binder M."/>
            <person name="Bloem J."/>
            <person name="Labutti K."/>
            <person name="Salamov A."/>
            <person name="Andreopoulos B."/>
            <person name="Baker S.E."/>
            <person name="Barry K."/>
            <person name="Bills G."/>
            <person name="Bluhm B.H."/>
            <person name="Cannon C."/>
            <person name="Castanera R."/>
            <person name="Culley D.E."/>
            <person name="Daum C."/>
            <person name="Ezra D."/>
            <person name="Gonzalez J.B."/>
            <person name="Henrissat B."/>
            <person name="Kuo A."/>
            <person name="Liang C."/>
            <person name="Lipzen A."/>
            <person name="Lutzoni F."/>
            <person name="Magnuson J."/>
            <person name="Mondo S."/>
            <person name="Nolan M."/>
            <person name="Ohm R."/>
            <person name="Pangilinan J."/>
            <person name="Park H.-J."/>
            <person name="Ramirez L."/>
            <person name="Alfaro M."/>
            <person name="Sun H."/>
            <person name="Tritt A."/>
            <person name="Yoshinaga Y."/>
            <person name="Zwiers L.-H."/>
            <person name="Turgeon B.G."/>
            <person name="Goodwin S.B."/>
            <person name="Spatafora J.W."/>
            <person name="Crous P.W."/>
            <person name="Grigoriev I.V."/>
        </authorList>
    </citation>
    <scope>NUCLEOTIDE SEQUENCE</scope>
    <source>
        <strain evidence="2">IPT5</strain>
    </source>
</reference>
<feature type="region of interest" description="Disordered" evidence="1">
    <location>
        <begin position="1"/>
        <end position="27"/>
    </location>
</feature>
<feature type="region of interest" description="Disordered" evidence="1">
    <location>
        <begin position="88"/>
        <end position="139"/>
    </location>
</feature>